<dbReference type="AlphaFoldDB" id="A0A840FMP7"/>
<feature type="compositionally biased region" description="Pro residues" evidence="1">
    <location>
        <begin position="41"/>
        <end position="73"/>
    </location>
</feature>
<organism evidence="2 3">
    <name type="scientific">Sphingomonas jinjuensis</name>
    <dbReference type="NCBI Taxonomy" id="535907"/>
    <lineage>
        <taxon>Bacteria</taxon>
        <taxon>Pseudomonadati</taxon>
        <taxon>Pseudomonadota</taxon>
        <taxon>Alphaproteobacteria</taxon>
        <taxon>Sphingomonadales</taxon>
        <taxon>Sphingomonadaceae</taxon>
        <taxon>Sphingomonas</taxon>
    </lineage>
</organism>
<gene>
    <name evidence="2" type="ORF">GGQ80_003116</name>
</gene>
<accession>A0A840FMP7</accession>
<sequence length="349" mass="35858">MVPTLLVLALVAQEAPSVSPTPAPAATAVPIPAAPVIVLPAPTPTATPTPRSTPTPRAEPTPRVTPTPEPASTPSPSEGETSEAPPRAPAPTPSADARPTPQPVATPAPAVTAPLEPQAVEASGWAWWWLVIAAIAGAAVSAVVLRRRPGVVGSEEAFVEPAAVPPPPPPAPEPVPPVPIAAPPTARLGFVLRPTRAGLNLLSAVVEAELTVTNVGPEAAQDIRVAATLTSVHDGHEAVLAAVIAGEDGRPAVPPFALAPGETRTLRVVAAQPRDAIRPVSANGRPMLVPLVAINCRYLAAGERRQAAQSFAVGIERADSPKLAPFWLDQPPRTVSEVAARPHTERIER</sequence>
<feature type="compositionally biased region" description="Low complexity" evidence="1">
    <location>
        <begin position="74"/>
        <end position="85"/>
    </location>
</feature>
<keyword evidence="3" id="KW-1185">Reference proteome</keyword>
<reference evidence="2 3" key="1">
    <citation type="submission" date="2020-08" db="EMBL/GenBank/DDBJ databases">
        <title>Genomic Encyclopedia of Type Strains, Phase IV (KMG-IV): sequencing the most valuable type-strain genomes for metagenomic binning, comparative biology and taxonomic classification.</title>
        <authorList>
            <person name="Goeker M."/>
        </authorList>
    </citation>
    <scope>NUCLEOTIDE SEQUENCE [LARGE SCALE GENOMIC DNA]</scope>
    <source>
        <strain evidence="2 3">YC6723</strain>
    </source>
</reference>
<comment type="caution">
    <text evidence="2">The sequence shown here is derived from an EMBL/GenBank/DDBJ whole genome shotgun (WGS) entry which is preliminary data.</text>
</comment>
<evidence type="ECO:0000313" key="3">
    <source>
        <dbReference type="Proteomes" id="UP000529795"/>
    </source>
</evidence>
<evidence type="ECO:0000313" key="2">
    <source>
        <dbReference type="EMBL" id="MBB4155198.1"/>
    </source>
</evidence>
<dbReference type="EMBL" id="JACIEV010000010">
    <property type="protein sequence ID" value="MBB4155198.1"/>
    <property type="molecule type" value="Genomic_DNA"/>
</dbReference>
<dbReference type="Proteomes" id="UP000529795">
    <property type="component" value="Unassembled WGS sequence"/>
</dbReference>
<dbReference type="RefSeq" id="WP_183986475.1">
    <property type="nucleotide sequence ID" value="NZ_JACIEV010000010.1"/>
</dbReference>
<feature type="region of interest" description="Disordered" evidence="1">
    <location>
        <begin position="38"/>
        <end position="109"/>
    </location>
</feature>
<protein>
    <submittedName>
        <fullName evidence="2">Uncharacterized protein</fullName>
    </submittedName>
</protein>
<proteinExistence type="predicted"/>
<name>A0A840FMP7_9SPHN</name>
<evidence type="ECO:0000256" key="1">
    <source>
        <dbReference type="SAM" id="MobiDB-lite"/>
    </source>
</evidence>